<accession>A0ABY4V943</accession>
<gene>
    <name evidence="2" type="ORF">MJO52_12645</name>
</gene>
<proteinExistence type="predicted"/>
<dbReference type="Gene3D" id="3.30.1380.10">
    <property type="match status" value="1"/>
</dbReference>
<dbReference type="GO" id="GO:0004180">
    <property type="term" value="F:carboxypeptidase activity"/>
    <property type="evidence" value="ECO:0007669"/>
    <property type="project" value="UniProtKB-KW"/>
</dbReference>
<dbReference type="RefSeq" id="WP_252082016.1">
    <property type="nucleotide sequence ID" value="NZ_CP092418.1"/>
</dbReference>
<dbReference type="Proteomes" id="UP001055658">
    <property type="component" value="Chromosome"/>
</dbReference>
<evidence type="ECO:0000313" key="2">
    <source>
        <dbReference type="EMBL" id="USD19926.1"/>
    </source>
</evidence>
<sequence>MFDNDYFTELELACRCCGKNYFKDETLRRLIQVRERFGKPMIINSDYRCPVHNARLNATMTHTTGQAIDVQVASGRAYRLIKITQEEGFTVIGVWQKGAFKR</sequence>
<protein>
    <submittedName>
        <fullName evidence="2">D-Ala-D-Ala carboxypeptidase family metallohydrolase</fullName>
    </submittedName>
</protein>
<evidence type="ECO:0000313" key="3">
    <source>
        <dbReference type="Proteomes" id="UP001055658"/>
    </source>
</evidence>
<feature type="domain" description="Peptidase M15A C-terminal" evidence="1">
    <location>
        <begin position="7"/>
        <end position="96"/>
    </location>
</feature>
<dbReference type="SUPFAM" id="SSF55166">
    <property type="entry name" value="Hedgehog/DD-peptidase"/>
    <property type="match status" value="1"/>
</dbReference>
<dbReference type="EMBL" id="CP092418">
    <property type="protein sequence ID" value="USD19926.1"/>
    <property type="molecule type" value="Genomic_DNA"/>
</dbReference>
<keyword evidence="2" id="KW-0645">Protease</keyword>
<organism evidence="2 3">
    <name type="scientific">Microbulbifer variabilis</name>
    <dbReference type="NCBI Taxonomy" id="266805"/>
    <lineage>
        <taxon>Bacteria</taxon>
        <taxon>Pseudomonadati</taxon>
        <taxon>Pseudomonadota</taxon>
        <taxon>Gammaproteobacteria</taxon>
        <taxon>Cellvibrionales</taxon>
        <taxon>Microbulbiferaceae</taxon>
        <taxon>Microbulbifer</taxon>
    </lineage>
</organism>
<dbReference type="Pfam" id="PF08291">
    <property type="entry name" value="Peptidase_M15_3"/>
    <property type="match status" value="1"/>
</dbReference>
<keyword evidence="3" id="KW-1185">Reference proteome</keyword>
<reference evidence="2" key="1">
    <citation type="submission" date="2022-02" db="EMBL/GenBank/DDBJ databases">
        <title>Coral-associated bacteria.</title>
        <authorList>
            <person name="Tang K."/>
            <person name="Wang X."/>
        </authorList>
    </citation>
    <scope>NUCLEOTIDE SEQUENCE</scope>
    <source>
        <strain evidence="2">SCSIO 43006</strain>
    </source>
</reference>
<keyword evidence="2" id="KW-0121">Carboxypeptidase</keyword>
<keyword evidence="2" id="KW-0378">Hydrolase</keyword>
<dbReference type="InterPro" id="IPR009045">
    <property type="entry name" value="Zn_M74/Hedgehog-like"/>
</dbReference>
<evidence type="ECO:0000259" key="1">
    <source>
        <dbReference type="Pfam" id="PF08291"/>
    </source>
</evidence>
<dbReference type="InterPro" id="IPR013230">
    <property type="entry name" value="Peptidase_M15A_C"/>
</dbReference>
<name>A0ABY4V943_9GAMM</name>